<feature type="compositionally biased region" description="Gly residues" evidence="1">
    <location>
        <begin position="11"/>
        <end position="27"/>
    </location>
</feature>
<dbReference type="EMBL" id="BAABFF010000001">
    <property type="protein sequence ID" value="GAA4563496.1"/>
    <property type="molecule type" value="Genomic_DNA"/>
</dbReference>
<feature type="compositionally biased region" description="Basic and acidic residues" evidence="1">
    <location>
        <begin position="42"/>
        <end position="51"/>
    </location>
</feature>
<feature type="region of interest" description="Disordered" evidence="1">
    <location>
        <begin position="125"/>
        <end position="144"/>
    </location>
</feature>
<sequence length="144" mass="14083">MGKVRESPDLFGGGEHGGAGPGAGQQGAGVAVVAARGQGQGDRAERVHGEFGGHGVAPVGQPQRHHVPGGEARSGEQGGDPADFGAQGRVGQRPGVVHQGGAVRVCADPGGEQRVQVGVRTQALGHPGQAVGPGHEVGEGHTGA</sequence>
<name>A0ABP8S9E5_9ACTN</name>
<evidence type="ECO:0000313" key="2">
    <source>
        <dbReference type="EMBL" id="GAA4563496.1"/>
    </source>
</evidence>
<proteinExistence type="predicted"/>
<comment type="caution">
    <text evidence="2">The sequence shown here is derived from an EMBL/GenBank/DDBJ whole genome shotgun (WGS) entry which is preliminary data.</text>
</comment>
<feature type="compositionally biased region" description="Low complexity" evidence="1">
    <location>
        <begin position="28"/>
        <end position="37"/>
    </location>
</feature>
<evidence type="ECO:0000313" key="3">
    <source>
        <dbReference type="Proteomes" id="UP001500691"/>
    </source>
</evidence>
<reference evidence="3" key="1">
    <citation type="journal article" date="2019" name="Int. J. Syst. Evol. Microbiol.">
        <title>The Global Catalogue of Microorganisms (GCM) 10K type strain sequencing project: providing services to taxonomists for standard genome sequencing and annotation.</title>
        <authorList>
            <consortium name="The Broad Institute Genomics Platform"/>
            <consortium name="The Broad Institute Genome Sequencing Center for Infectious Disease"/>
            <person name="Wu L."/>
            <person name="Ma J."/>
        </authorList>
    </citation>
    <scope>NUCLEOTIDE SEQUENCE [LARGE SCALE GENOMIC DNA]</scope>
    <source>
        <strain evidence="3">JCM 13278</strain>
    </source>
</reference>
<protein>
    <submittedName>
        <fullName evidence="2">Uncharacterized protein</fullName>
    </submittedName>
</protein>
<dbReference type="Proteomes" id="UP001500691">
    <property type="component" value="Unassembled WGS sequence"/>
</dbReference>
<feature type="region of interest" description="Disordered" evidence="1">
    <location>
        <begin position="1"/>
        <end position="95"/>
    </location>
</feature>
<keyword evidence="3" id="KW-1185">Reference proteome</keyword>
<gene>
    <name evidence="2" type="ORF">GCM10023100_02770</name>
</gene>
<accession>A0ABP8S9E5</accession>
<evidence type="ECO:0000256" key="1">
    <source>
        <dbReference type="SAM" id="MobiDB-lite"/>
    </source>
</evidence>
<organism evidence="2 3">
    <name type="scientific">Actinocorallia cavernae</name>
    <dbReference type="NCBI Taxonomy" id="328075"/>
    <lineage>
        <taxon>Bacteria</taxon>
        <taxon>Bacillati</taxon>
        <taxon>Actinomycetota</taxon>
        <taxon>Actinomycetes</taxon>
        <taxon>Streptosporangiales</taxon>
        <taxon>Thermomonosporaceae</taxon>
        <taxon>Actinocorallia</taxon>
    </lineage>
</organism>